<evidence type="ECO:0000313" key="1">
    <source>
        <dbReference type="EMBL" id="SVE64956.1"/>
    </source>
</evidence>
<dbReference type="EMBL" id="UINC01232122">
    <property type="protein sequence ID" value="SVE64956.1"/>
    <property type="molecule type" value="Genomic_DNA"/>
</dbReference>
<feature type="non-terminal residue" evidence="1">
    <location>
        <position position="199"/>
    </location>
</feature>
<protein>
    <submittedName>
        <fullName evidence="1">Uncharacterized protein</fullName>
    </submittedName>
</protein>
<dbReference type="AlphaFoldDB" id="A0A383F785"/>
<name>A0A383F785_9ZZZZ</name>
<accession>A0A383F785</accession>
<organism evidence="1">
    <name type="scientific">marine metagenome</name>
    <dbReference type="NCBI Taxonomy" id="408172"/>
    <lineage>
        <taxon>unclassified sequences</taxon>
        <taxon>metagenomes</taxon>
        <taxon>ecological metagenomes</taxon>
    </lineage>
</organism>
<gene>
    <name evidence="1" type="ORF">METZ01_LOCUS517810</name>
</gene>
<proteinExistence type="predicted"/>
<dbReference type="PROSITE" id="PS51257">
    <property type="entry name" value="PROKAR_LIPOPROTEIN"/>
    <property type="match status" value="1"/>
</dbReference>
<reference evidence="1" key="1">
    <citation type="submission" date="2018-05" db="EMBL/GenBank/DDBJ databases">
        <authorList>
            <person name="Lanie J.A."/>
            <person name="Ng W.-L."/>
            <person name="Kazmierczak K.M."/>
            <person name="Andrzejewski T.M."/>
            <person name="Davidsen T.M."/>
            <person name="Wayne K.J."/>
            <person name="Tettelin H."/>
            <person name="Glass J.I."/>
            <person name="Rusch D."/>
            <person name="Podicherti R."/>
            <person name="Tsui H.-C.T."/>
            <person name="Winkler M.E."/>
        </authorList>
    </citation>
    <scope>NUCLEOTIDE SEQUENCE</scope>
</reference>
<sequence>MRRLILLVLVSFFYSASAWAACDGELYSYSGSGKFTCSAGDSAIITSDMTINSTSNETIRPADNVTITNYGNITNSLNYLMDTEYDDNLTINNKSTGYMRTTKSRVIFLDKNNTVDINNEGEIYAYTYCAICGSGARGPITITNSGTIHTGTTNWSTGVTTFKSAIGMHSPDTGESYDASFTINNSGTIKSVDDNLAGI</sequence>